<dbReference type="Gene3D" id="3.40.50.850">
    <property type="entry name" value="Isochorismatase-like"/>
    <property type="match status" value="1"/>
</dbReference>
<dbReference type="CDD" id="cd00431">
    <property type="entry name" value="cysteine_hydrolases"/>
    <property type="match status" value="1"/>
</dbReference>
<dbReference type="EMBL" id="JBHSFK010000009">
    <property type="protein sequence ID" value="MFC4501156.1"/>
    <property type="molecule type" value="Genomic_DNA"/>
</dbReference>
<dbReference type="SUPFAM" id="SSF52499">
    <property type="entry name" value="Isochorismatase-like hydrolases"/>
    <property type="match status" value="1"/>
</dbReference>
<dbReference type="InterPro" id="IPR000868">
    <property type="entry name" value="Isochorismatase-like_dom"/>
</dbReference>
<keyword evidence="1 3" id="KW-0378">Hydrolase</keyword>
<accession>A0ABV9AR03</accession>
<dbReference type="PANTHER" id="PTHR43540:SF1">
    <property type="entry name" value="ISOCHORISMATASE HYDROLASE"/>
    <property type="match status" value="1"/>
</dbReference>
<comment type="caution">
    <text evidence="3">The sequence shown here is derived from an EMBL/GenBank/DDBJ whole genome shotgun (WGS) entry which is preliminary data.</text>
</comment>
<dbReference type="InterPro" id="IPR050272">
    <property type="entry name" value="Isochorismatase-like_hydrls"/>
</dbReference>
<dbReference type="PANTHER" id="PTHR43540">
    <property type="entry name" value="PEROXYUREIDOACRYLATE/UREIDOACRYLATE AMIDOHYDROLASE-RELATED"/>
    <property type="match status" value="1"/>
</dbReference>
<evidence type="ECO:0000313" key="3">
    <source>
        <dbReference type="EMBL" id="MFC4501156.1"/>
    </source>
</evidence>
<dbReference type="InterPro" id="IPR036380">
    <property type="entry name" value="Isochorismatase-like_sf"/>
</dbReference>
<dbReference type="Proteomes" id="UP001595839">
    <property type="component" value="Unassembled WGS sequence"/>
</dbReference>
<evidence type="ECO:0000313" key="4">
    <source>
        <dbReference type="Proteomes" id="UP001595839"/>
    </source>
</evidence>
<gene>
    <name evidence="3" type="ORF">ACFPIH_16715</name>
</gene>
<dbReference type="Pfam" id="PF00857">
    <property type="entry name" value="Isochorismatase"/>
    <property type="match status" value="1"/>
</dbReference>
<dbReference type="RefSeq" id="WP_381172159.1">
    <property type="nucleotide sequence ID" value="NZ_JBHSFK010000009.1"/>
</dbReference>
<evidence type="ECO:0000259" key="2">
    <source>
        <dbReference type="Pfam" id="PF00857"/>
    </source>
</evidence>
<organism evidence="3 4">
    <name type="scientific">Streptomyces vulcanius</name>
    <dbReference type="NCBI Taxonomy" id="1441876"/>
    <lineage>
        <taxon>Bacteria</taxon>
        <taxon>Bacillati</taxon>
        <taxon>Actinomycetota</taxon>
        <taxon>Actinomycetes</taxon>
        <taxon>Kitasatosporales</taxon>
        <taxon>Streptomycetaceae</taxon>
        <taxon>Streptomyces</taxon>
    </lineage>
</organism>
<evidence type="ECO:0000256" key="1">
    <source>
        <dbReference type="ARBA" id="ARBA00022801"/>
    </source>
</evidence>
<keyword evidence="4" id="KW-1185">Reference proteome</keyword>
<protein>
    <submittedName>
        <fullName evidence="3">Cysteine hydrolase family protein</fullName>
    </submittedName>
</protein>
<sequence>MPDARTVLLVMDFQNGIVDRLGDEAVLAAAGRAAEAARAAGIPVVFVRVAFRPGHPEVSARNAAFAALANGGDTMTETHPATGIHASLRQRPDEPVVTKRRVSAFSGSDLDVLLRAHAAETLVLAGIATSGVVLSTLRQAADLDYRLTVLSDACADADPEVHRVLLEKVFPRQASVLTTDDWAKSL</sequence>
<dbReference type="GO" id="GO:0016787">
    <property type="term" value="F:hydrolase activity"/>
    <property type="evidence" value="ECO:0007669"/>
    <property type="project" value="UniProtKB-KW"/>
</dbReference>
<reference evidence="4" key="1">
    <citation type="journal article" date="2019" name="Int. J. Syst. Evol. Microbiol.">
        <title>The Global Catalogue of Microorganisms (GCM) 10K type strain sequencing project: providing services to taxonomists for standard genome sequencing and annotation.</title>
        <authorList>
            <consortium name="The Broad Institute Genomics Platform"/>
            <consortium name="The Broad Institute Genome Sequencing Center for Infectious Disease"/>
            <person name="Wu L."/>
            <person name="Ma J."/>
        </authorList>
    </citation>
    <scope>NUCLEOTIDE SEQUENCE [LARGE SCALE GENOMIC DNA]</scope>
    <source>
        <strain evidence="4">CGMCC 4.7177</strain>
    </source>
</reference>
<name>A0ABV9AR03_9ACTN</name>
<feature type="domain" description="Isochorismatase-like" evidence="2">
    <location>
        <begin position="6"/>
        <end position="181"/>
    </location>
</feature>
<proteinExistence type="predicted"/>